<dbReference type="InterPro" id="IPR036185">
    <property type="entry name" value="DNA_heli_DnaB-like_N_sf"/>
</dbReference>
<dbReference type="Gene3D" id="3.40.50.300">
    <property type="entry name" value="P-loop containing nucleotide triphosphate hydrolases"/>
    <property type="match status" value="1"/>
</dbReference>
<dbReference type="GO" id="GO:0003677">
    <property type="term" value="F:DNA binding"/>
    <property type="evidence" value="ECO:0007669"/>
    <property type="project" value="UniProtKB-UniRule"/>
</dbReference>
<keyword evidence="6 12" id="KW-0347">Helicase</keyword>
<comment type="function">
    <text evidence="12">The main replicative DNA helicase, it participates in initiation and elongation during chromosome replication. Travels ahead of the DNA replisome, separating dsDNA into templates for DNA synthesis. A processive ATP-dependent 5'-3' DNA helicase it has DNA-dependent ATPase activity.</text>
</comment>
<dbReference type="EMBL" id="JACHEM010000017">
    <property type="protein sequence ID" value="MBB6439061.1"/>
    <property type="molecule type" value="Genomic_DNA"/>
</dbReference>
<dbReference type="GO" id="GO:1990077">
    <property type="term" value="C:primosome complex"/>
    <property type="evidence" value="ECO:0007669"/>
    <property type="project" value="UniProtKB-UniRule"/>
</dbReference>
<dbReference type="RefSeq" id="WP_185035554.1">
    <property type="nucleotide sequence ID" value="NZ_BNBN01000017.1"/>
</dbReference>
<sequence>MGEDNVQAGQPPHDLAAEKTVLRAMLRSADAISDIVEVLVGDDFYRPVHELIYNTVLALYARGETADAVTVGAELAKHDQLTKAGGSIYLHTLAYAPVGTGTWERAADTVQAMAVLRRLQVATAHIDNLTAGATVDSVDEVINTAQAEILAATSRSRSFIPPAHPLTEILEGALDEIETLGSNPGQTVGIPTGFEDLDALTGGLYPGQLVVLAGRTAMGTSTLALDLLRCAAIKHNLPAALFALESRRIDITMRLLAAEARVPLHHMRSGSMSDQDWIRLSRRMPEVAEAPLYLQDDPCASFTELRARCRRLHGLHGLQLITVDDVQQLHYGTRPLGSRYEEVSEIARGLKHLAKELEIPVIAVSTLNRSPEQRIDKLPQINDLRDSGALEDNADLVILLHREDAYEKDSPRAGEADLLVAKHRYGPTAKLTVAHQAMYGRFIDMARA</sequence>
<accession>A0A7X0HK39</accession>
<evidence type="ECO:0000259" key="13">
    <source>
        <dbReference type="PROSITE" id="PS51199"/>
    </source>
</evidence>
<dbReference type="NCBIfam" id="TIGR00665">
    <property type="entry name" value="DnaB"/>
    <property type="match status" value="1"/>
</dbReference>
<keyword evidence="4 12" id="KW-0547">Nucleotide-binding</keyword>
<feature type="domain" description="SF4 helicase" evidence="13">
    <location>
        <begin position="183"/>
        <end position="448"/>
    </location>
</feature>
<evidence type="ECO:0000256" key="9">
    <source>
        <dbReference type="ARBA" id="ARBA00023235"/>
    </source>
</evidence>
<organism evidence="14 15">
    <name type="scientific">Streptomyces candidus</name>
    <dbReference type="NCBI Taxonomy" id="67283"/>
    <lineage>
        <taxon>Bacteria</taxon>
        <taxon>Bacillati</taxon>
        <taxon>Actinomycetota</taxon>
        <taxon>Actinomycetes</taxon>
        <taxon>Kitasatosporales</taxon>
        <taxon>Streptomycetaceae</taxon>
        <taxon>Streptomyces</taxon>
    </lineage>
</organism>
<dbReference type="Pfam" id="PF00772">
    <property type="entry name" value="DnaB"/>
    <property type="match status" value="1"/>
</dbReference>
<dbReference type="Proteomes" id="UP000540423">
    <property type="component" value="Unassembled WGS sequence"/>
</dbReference>
<evidence type="ECO:0000256" key="5">
    <source>
        <dbReference type="ARBA" id="ARBA00022801"/>
    </source>
</evidence>
<comment type="caution">
    <text evidence="14">The sequence shown here is derived from an EMBL/GenBank/DDBJ whole genome shotgun (WGS) entry which is preliminary data.</text>
</comment>
<gene>
    <name evidence="14" type="ORF">HNQ79_005573</name>
</gene>
<dbReference type="PROSITE" id="PS51199">
    <property type="entry name" value="SF4_HELICASE"/>
    <property type="match status" value="1"/>
</dbReference>
<dbReference type="AlphaFoldDB" id="A0A7X0HK39"/>
<evidence type="ECO:0000313" key="14">
    <source>
        <dbReference type="EMBL" id="MBB6439061.1"/>
    </source>
</evidence>
<dbReference type="GO" id="GO:0043139">
    <property type="term" value="F:5'-3' DNA helicase activity"/>
    <property type="evidence" value="ECO:0007669"/>
    <property type="project" value="UniProtKB-EC"/>
</dbReference>
<dbReference type="InterPro" id="IPR027417">
    <property type="entry name" value="P-loop_NTPase"/>
</dbReference>
<keyword evidence="15" id="KW-1185">Reference proteome</keyword>
<keyword evidence="8 12" id="KW-0238">DNA-binding</keyword>
<evidence type="ECO:0000256" key="4">
    <source>
        <dbReference type="ARBA" id="ARBA00022741"/>
    </source>
</evidence>
<dbReference type="GO" id="GO:0005829">
    <property type="term" value="C:cytosol"/>
    <property type="evidence" value="ECO:0007669"/>
    <property type="project" value="TreeGrafter"/>
</dbReference>
<dbReference type="CDD" id="cd00984">
    <property type="entry name" value="DnaB_C"/>
    <property type="match status" value="1"/>
</dbReference>
<evidence type="ECO:0000256" key="3">
    <source>
        <dbReference type="ARBA" id="ARBA00022705"/>
    </source>
</evidence>
<protein>
    <recommendedName>
        <fullName evidence="11 12">Replicative DNA helicase</fullName>
        <ecNumber evidence="11 12">5.6.2.3</ecNumber>
    </recommendedName>
</protein>
<dbReference type="InterPro" id="IPR007692">
    <property type="entry name" value="DNA_helicase_DnaB"/>
</dbReference>
<dbReference type="SUPFAM" id="SSF48024">
    <property type="entry name" value="N-terminal domain of DnaB helicase"/>
    <property type="match status" value="1"/>
</dbReference>
<evidence type="ECO:0000256" key="2">
    <source>
        <dbReference type="ARBA" id="ARBA00022515"/>
    </source>
</evidence>
<dbReference type="Pfam" id="PF03796">
    <property type="entry name" value="DnaB_C"/>
    <property type="match status" value="1"/>
</dbReference>
<proteinExistence type="inferred from homology"/>
<dbReference type="InterPro" id="IPR007694">
    <property type="entry name" value="DNA_helicase_DnaB-like_C"/>
</dbReference>
<name>A0A7X0HK39_9ACTN</name>
<evidence type="ECO:0000256" key="8">
    <source>
        <dbReference type="ARBA" id="ARBA00023125"/>
    </source>
</evidence>
<dbReference type="InterPro" id="IPR007693">
    <property type="entry name" value="DNA_helicase_DnaB-like_N"/>
</dbReference>
<dbReference type="PANTHER" id="PTHR30153">
    <property type="entry name" value="REPLICATIVE DNA HELICASE DNAB"/>
    <property type="match status" value="1"/>
</dbReference>
<evidence type="ECO:0000256" key="7">
    <source>
        <dbReference type="ARBA" id="ARBA00022840"/>
    </source>
</evidence>
<evidence type="ECO:0000256" key="12">
    <source>
        <dbReference type="RuleBase" id="RU362085"/>
    </source>
</evidence>
<dbReference type="InterPro" id="IPR016136">
    <property type="entry name" value="DNA_helicase_N/primase_C"/>
</dbReference>
<evidence type="ECO:0000256" key="6">
    <source>
        <dbReference type="ARBA" id="ARBA00022806"/>
    </source>
</evidence>
<evidence type="ECO:0000313" key="15">
    <source>
        <dbReference type="Proteomes" id="UP000540423"/>
    </source>
</evidence>
<dbReference type="GO" id="GO:0016787">
    <property type="term" value="F:hydrolase activity"/>
    <property type="evidence" value="ECO:0007669"/>
    <property type="project" value="UniProtKB-KW"/>
</dbReference>
<reference evidence="14 15" key="1">
    <citation type="submission" date="2020-08" db="EMBL/GenBank/DDBJ databases">
        <title>Genomic Encyclopedia of Type Strains, Phase IV (KMG-IV): sequencing the most valuable type-strain genomes for metagenomic binning, comparative biology and taxonomic classification.</title>
        <authorList>
            <person name="Goeker M."/>
        </authorList>
    </citation>
    <scope>NUCLEOTIDE SEQUENCE [LARGE SCALE GENOMIC DNA]</scope>
    <source>
        <strain evidence="14 15">DSM 40141</strain>
    </source>
</reference>
<keyword evidence="2 12" id="KW-0639">Primosome</keyword>
<dbReference type="EC" id="5.6.2.3" evidence="11 12"/>
<keyword evidence="5 12" id="KW-0378">Hydrolase</keyword>
<evidence type="ECO:0000256" key="10">
    <source>
        <dbReference type="ARBA" id="ARBA00048954"/>
    </source>
</evidence>
<dbReference type="Gene3D" id="1.10.860.10">
    <property type="entry name" value="DNAb Helicase, Chain A"/>
    <property type="match status" value="1"/>
</dbReference>
<keyword evidence="9" id="KW-0413">Isomerase</keyword>
<comment type="similarity">
    <text evidence="1 12">Belongs to the helicase family. DnaB subfamily.</text>
</comment>
<evidence type="ECO:0000256" key="1">
    <source>
        <dbReference type="ARBA" id="ARBA00008428"/>
    </source>
</evidence>
<keyword evidence="3 12" id="KW-0235">DNA replication</keyword>
<dbReference type="SUPFAM" id="SSF52540">
    <property type="entry name" value="P-loop containing nucleoside triphosphate hydrolases"/>
    <property type="match status" value="1"/>
</dbReference>
<dbReference type="PANTHER" id="PTHR30153:SF2">
    <property type="entry name" value="REPLICATIVE DNA HELICASE"/>
    <property type="match status" value="1"/>
</dbReference>
<comment type="catalytic activity">
    <reaction evidence="10 12">
        <text>ATP + H2O = ADP + phosphate + H(+)</text>
        <dbReference type="Rhea" id="RHEA:13065"/>
        <dbReference type="ChEBI" id="CHEBI:15377"/>
        <dbReference type="ChEBI" id="CHEBI:15378"/>
        <dbReference type="ChEBI" id="CHEBI:30616"/>
        <dbReference type="ChEBI" id="CHEBI:43474"/>
        <dbReference type="ChEBI" id="CHEBI:456216"/>
        <dbReference type="EC" id="5.6.2.3"/>
    </reaction>
</comment>
<dbReference type="GO" id="GO:0006269">
    <property type="term" value="P:DNA replication, synthesis of primer"/>
    <property type="evidence" value="ECO:0007669"/>
    <property type="project" value="UniProtKB-UniRule"/>
</dbReference>
<dbReference type="GO" id="GO:0005524">
    <property type="term" value="F:ATP binding"/>
    <property type="evidence" value="ECO:0007669"/>
    <property type="project" value="UniProtKB-UniRule"/>
</dbReference>
<evidence type="ECO:0000256" key="11">
    <source>
        <dbReference type="NCBIfam" id="TIGR00665"/>
    </source>
</evidence>
<keyword evidence="7 12" id="KW-0067">ATP-binding</keyword>